<dbReference type="PANTHER" id="PTHR33876">
    <property type="entry name" value="UNNAMED PRODUCT"/>
    <property type="match status" value="1"/>
</dbReference>
<keyword evidence="2" id="KW-0472">Membrane</keyword>
<proteinExistence type="predicted"/>
<sequence>MVKDDIGYLIGTGVALGFIHVLTGPDHLSALATLSANVGNHLDAALLGVRWGIGHSSGLLLVGTVLIILSQAGQDTVDMPDAATHFFESIVGVFMLLLGVYGIRKAWLKRPATHYDAIDNQHSPGKLRVSNGEKELRQVGNDGLFKIDSEDAEVNNHGEGSADDGDPLGDSASSLEIQFDGDDGPVCIPPPVFRQLEGQGGSAIMALSSDDSEMEEAVVVEQAYMDTVSPSRCRRLIHEGTSRLSAKTIAFLAGIVHGLAGPGGVLGVIPAVQLQNWKLAAVYLSCFCISSTLTMGCFATAYGACSSKIVSHGSRGREFQIECMSASLSILVGITWLTLLALGKLEDVFP</sequence>
<feature type="region of interest" description="Disordered" evidence="1">
    <location>
        <begin position="154"/>
        <end position="175"/>
    </location>
</feature>
<dbReference type="EMBL" id="CAICTM010000218">
    <property type="protein sequence ID" value="CAB9505115.1"/>
    <property type="molecule type" value="Genomic_DNA"/>
</dbReference>
<dbReference type="OrthoDB" id="669460at2759"/>
<name>A0A9N8DR01_9STRA</name>
<feature type="transmembrane region" description="Helical" evidence="2">
    <location>
        <begin position="281"/>
        <end position="302"/>
    </location>
</feature>
<keyword evidence="2" id="KW-0812">Transmembrane</keyword>
<evidence type="ECO:0000256" key="2">
    <source>
        <dbReference type="SAM" id="Phobius"/>
    </source>
</evidence>
<keyword evidence="2" id="KW-1133">Transmembrane helix</keyword>
<keyword evidence="4" id="KW-1185">Reference proteome</keyword>
<evidence type="ECO:0000313" key="4">
    <source>
        <dbReference type="Proteomes" id="UP001153069"/>
    </source>
</evidence>
<dbReference type="PANTHER" id="PTHR33876:SF4">
    <property type="entry name" value="CHLOROPLAST PROTEIN FOR GROWTH AND FERTILITY 2"/>
    <property type="match status" value="1"/>
</dbReference>
<dbReference type="InterPro" id="IPR052776">
    <property type="entry name" value="Chloro_ReproSupport/MetalTrans"/>
</dbReference>
<feature type="transmembrane region" description="Helical" evidence="2">
    <location>
        <begin position="249"/>
        <end position="269"/>
    </location>
</feature>
<gene>
    <name evidence="3" type="ORF">SEMRO_219_G090410.1</name>
</gene>
<accession>A0A9N8DR01</accession>
<feature type="transmembrane region" description="Helical" evidence="2">
    <location>
        <begin position="82"/>
        <end position="103"/>
    </location>
</feature>
<feature type="transmembrane region" description="Helical" evidence="2">
    <location>
        <begin position="44"/>
        <end position="70"/>
    </location>
</feature>
<feature type="transmembrane region" description="Helical" evidence="2">
    <location>
        <begin position="323"/>
        <end position="342"/>
    </location>
</feature>
<dbReference type="Proteomes" id="UP001153069">
    <property type="component" value="Unassembled WGS sequence"/>
</dbReference>
<organism evidence="3 4">
    <name type="scientific">Seminavis robusta</name>
    <dbReference type="NCBI Taxonomy" id="568900"/>
    <lineage>
        <taxon>Eukaryota</taxon>
        <taxon>Sar</taxon>
        <taxon>Stramenopiles</taxon>
        <taxon>Ochrophyta</taxon>
        <taxon>Bacillariophyta</taxon>
        <taxon>Bacillariophyceae</taxon>
        <taxon>Bacillariophycidae</taxon>
        <taxon>Naviculales</taxon>
        <taxon>Naviculaceae</taxon>
        <taxon>Seminavis</taxon>
    </lineage>
</organism>
<dbReference type="AlphaFoldDB" id="A0A9N8DR01"/>
<protein>
    <submittedName>
        <fullName evidence="3">Uncharacterized protein</fullName>
    </submittedName>
</protein>
<comment type="caution">
    <text evidence="3">The sequence shown here is derived from an EMBL/GenBank/DDBJ whole genome shotgun (WGS) entry which is preliminary data.</text>
</comment>
<reference evidence="3" key="1">
    <citation type="submission" date="2020-06" db="EMBL/GenBank/DDBJ databases">
        <authorList>
            <consortium name="Plant Systems Biology data submission"/>
        </authorList>
    </citation>
    <scope>NUCLEOTIDE SEQUENCE</scope>
    <source>
        <strain evidence="3">D6</strain>
    </source>
</reference>
<evidence type="ECO:0000256" key="1">
    <source>
        <dbReference type="SAM" id="MobiDB-lite"/>
    </source>
</evidence>
<evidence type="ECO:0000313" key="3">
    <source>
        <dbReference type="EMBL" id="CAB9505115.1"/>
    </source>
</evidence>